<dbReference type="EMBL" id="JAMYEC010000006">
    <property type="protein sequence ID" value="MDX2335428.1"/>
    <property type="molecule type" value="Genomic_DNA"/>
</dbReference>
<reference evidence="10" key="3">
    <citation type="submission" date="2022-06" db="EMBL/GenBank/DDBJ databases">
        <authorList>
            <person name="Hesketh-Best P.J."/>
            <person name="Koch M.J."/>
        </authorList>
    </citation>
    <scope>NUCLEOTIDE SEQUENCE</scope>
    <source>
        <strain evidence="10">PC206-O</strain>
    </source>
</reference>
<evidence type="ECO:0000256" key="6">
    <source>
        <dbReference type="ARBA" id="ARBA00023136"/>
    </source>
</evidence>
<reference evidence="9" key="2">
    <citation type="submission" date="2017-12" db="EMBL/GenBank/DDBJ databases">
        <title>FDA dAtabase for Regulatory Grade micrObial Sequences (FDA-ARGOS): Supporting development and validation of Infectious Disease Dx tests.</title>
        <authorList>
            <person name="Campos J."/>
            <person name="Goldberg B."/>
            <person name="Tallon L."/>
            <person name="Sadzewicz L."/>
            <person name="Sengamalay N."/>
            <person name="Ott S."/>
            <person name="Godinez A."/>
            <person name="Nagaraj S."/>
            <person name="Vavikolanu K."/>
            <person name="Vyas G."/>
            <person name="Nadendla S."/>
            <person name="Aluvathingal J."/>
            <person name="Geyer C."/>
            <person name="Nandy P."/>
            <person name="Hobson J."/>
            <person name="Sichtig H."/>
        </authorList>
    </citation>
    <scope>NUCLEOTIDE SEQUENCE</scope>
    <source>
        <strain evidence="9">FDAARGOS_289</strain>
    </source>
</reference>
<accession>A0A1Z3U7J4</accession>
<feature type="transmembrane region" description="Helical" evidence="7">
    <location>
        <begin position="217"/>
        <end position="236"/>
    </location>
</feature>
<dbReference type="SUPFAM" id="SSF103473">
    <property type="entry name" value="MFS general substrate transporter"/>
    <property type="match status" value="1"/>
</dbReference>
<evidence type="ECO:0000313" key="9">
    <source>
        <dbReference type="EMBL" id="ASE39241.1"/>
    </source>
</evidence>
<dbReference type="GO" id="GO:0005886">
    <property type="term" value="C:plasma membrane"/>
    <property type="evidence" value="ECO:0007669"/>
    <property type="project" value="UniProtKB-SubCell"/>
</dbReference>
<feature type="transmembrane region" description="Helical" evidence="7">
    <location>
        <begin position="472"/>
        <end position="496"/>
    </location>
</feature>
<evidence type="ECO:0000256" key="3">
    <source>
        <dbReference type="ARBA" id="ARBA00022475"/>
    </source>
</evidence>
<reference evidence="10 12" key="4">
    <citation type="journal article" date="2023" name="FEMS Microbes">
        <title>Whole genomes of deep-sea sponge-associated bacteria exhibit high novel natural product potential.</title>
        <authorList>
            <person name="Hesketh-Best P.J."/>
            <person name="January G.G."/>
            <person name="Koch M.J."/>
            <person name="Warburton P.J."/>
            <person name="Howell K.L."/>
            <person name="Upton M."/>
        </authorList>
    </citation>
    <scope>NUCLEOTIDE SEQUENCE [LARGE SCALE GENOMIC DNA]</scope>
    <source>
        <strain evidence="10 12">PC206-O</strain>
    </source>
</reference>
<dbReference type="PROSITE" id="PS50850">
    <property type="entry name" value="MFS"/>
    <property type="match status" value="1"/>
</dbReference>
<evidence type="ECO:0000256" key="1">
    <source>
        <dbReference type="ARBA" id="ARBA00004651"/>
    </source>
</evidence>
<evidence type="ECO:0000259" key="8">
    <source>
        <dbReference type="PROSITE" id="PS50850"/>
    </source>
</evidence>
<dbReference type="InterPro" id="IPR011701">
    <property type="entry name" value="MFS"/>
</dbReference>
<dbReference type="InterPro" id="IPR036259">
    <property type="entry name" value="MFS_trans_sf"/>
</dbReference>
<evidence type="ECO:0000256" key="4">
    <source>
        <dbReference type="ARBA" id="ARBA00022692"/>
    </source>
</evidence>
<dbReference type="Gene3D" id="1.20.1720.10">
    <property type="entry name" value="Multidrug resistance protein D"/>
    <property type="match status" value="1"/>
</dbReference>
<dbReference type="InterPro" id="IPR004638">
    <property type="entry name" value="EmrB-like"/>
</dbReference>
<feature type="transmembrane region" description="Helical" evidence="7">
    <location>
        <begin position="186"/>
        <end position="205"/>
    </location>
</feature>
<keyword evidence="12" id="KW-1185">Reference proteome</keyword>
<dbReference type="AlphaFoldDB" id="A0A1Z3U7J4"/>
<proteinExistence type="predicted"/>
<keyword evidence="5 7" id="KW-1133">Transmembrane helix</keyword>
<evidence type="ECO:0000256" key="7">
    <source>
        <dbReference type="SAM" id="Phobius"/>
    </source>
</evidence>
<feature type="transmembrane region" description="Helical" evidence="7">
    <location>
        <begin position="350"/>
        <end position="368"/>
    </location>
</feature>
<dbReference type="GO" id="GO:0022857">
    <property type="term" value="F:transmembrane transporter activity"/>
    <property type="evidence" value="ECO:0007669"/>
    <property type="project" value="InterPro"/>
</dbReference>
<feature type="transmembrane region" description="Helical" evidence="7">
    <location>
        <begin position="318"/>
        <end position="338"/>
    </location>
</feature>
<dbReference type="NCBIfam" id="TIGR00711">
    <property type="entry name" value="efflux_EmrB"/>
    <property type="match status" value="1"/>
</dbReference>
<feature type="transmembrane region" description="Helical" evidence="7">
    <location>
        <begin position="127"/>
        <end position="148"/>
    </location>
</feature>
<evidence type="ECO:0000313" key="12">
    <source>
        <dbReference type="Proteomes" id="UP001272940"/>
    </source>
</evidence>
<keyword evidence="6 7" id="KW-0472">Membrane</keyword>
<feature type="transmembrane region" description="Helical" evidence="7">
    <location>
        <begin position="287"/>
        <end position="306"/>
    </location>
</feature>
<reference evidence="11" key="1">
    <citation type="submission" date="2017-06" db="EMBL/GenBank/DDBJ databases">
        <title>FDA dAtabase for Regulatory Grade micrObial Sequences (FDA-ARGOS): Supporting development and validation of Infectious Disease Dx tests.</title>
        <authorList>
            <person name="Minogue T."/>
            <person name="Wolcott M."/>
            <person name="Wasieloski L."/>
            <person name="Aguilar W."/>
            <person name="Moore D."/>
            <person name="Tallon L."/>
            <person name="Sadzewicz L."/>
            <person name="Sengamalay N."/>
            <person name="Ott S."/>
            <person name="Godinez A."/>
            <person name="Nagaraj S."/>
            <person name="Nadendla S."/>
            <person name="Geyer C."/>
            <person name="Sichtig H."/>
        </authorList>
    </citation>
    <scope>NUCLEOTIDE SEQUENCE [LARGE SCALE GENOMIC DNA]</scope>
    <source>
        <strain evidence="11">FDAARGOS_289</strain>
    </source>
</reference>
<sequence length="504" mass="50188">MTTAQPGPCEGGQVHAAAEPAHPLSASRKRWVLAATVLGSSLTFIDGSALGVALPAVQRDLAAGTAAVQWVSNAYLLTLGALVLIGGAAGDRFGRRRVFLIGVAIFALASIGCALAPTVQALVAGRAIQGIGAALLTPGALAVIGATLPPEERGKAFGTWADFGALTGMVGPLIGGWLADAADWRAIFWINVPLAILTAVVTLAATPESRDPDARGLDGLGAVLAVAGLGALTWALTAAPDLGFASPVILAGLVVGAALLAAFVWAEARQSHPMMPLGLFSSSVFRGINLLTLLLYFALGGAMFFLPFDLIRVHGWSATEAGAAMLPFAAVMGLFSGLAGRVADRFGARLSLSVGPALAGIGLALLAVPAPGAGYVDGPLAGMTVLAIGMTLAVGPLTATVMGAVKAGHTGVASGVNNAVARVASLLAVALLGLVLSTVFAGVANLPDARAQLAQVMSGAEITPVVRDAFHAAFRAVILTCAGCAGLAGLIGLLTAPGPVQKAA</sequence>
<organism evidence="9 11">
    <name type="scientific">Brevundimonas vesicularis</name>
    <name type="common">Pseudomonas vesicularis</name>
    <dbReference type="NCBI Taxonomy" id="41276"/>
    <lineage>
        <taxon>Bacteria</taxon>
        <taxon>Pseudomonadati</taxon>
        <taxon>Pseudomonadota</taxon>
        <taxon>Alphaproteobacteria</taxon>
        <taxon>Caulobacterales</taxon>
        <taxon>Caulobacteraceae</taxon>
        <taxon>Brevundimonas</taxon>
    </lineage>
</organism>
<keyword evidence="3" id="KW-1003">Cell membrane</keyword>
<feature type="transmembrane region" description="Helical" evidence="7">
    <location>
        <begin position="66"/>
        <end position="86"/>
    </location>
</feature>
<evidence type="ECO:0000313" key="10">
    <source>
        <dbReference type="EMBL" id="MDX2335428.1"/>
    </source>
</evidence>
<name>A0A1Z3U7J4_BREVE</name>
<dbReference type="InterPro" id="IPR020846">
    <property type="entry name" value="MFS_dom"/>
</dbReference>
<keyword evidence="4 7" id="KW-0812">Transmembrane</keyword>
<evidence type="ECO:0000256" key="5">
    <source>
        <dbReference type="ARBA" id="ARBA00022989"/>
    </source>
</evidence>
<feature type="transmembrane region" description="Helical" evidence="7">
    <location>
        <begin position="160"/>
        <end position="180"/>
    </location>
</feature>
<dbReference type="Pfam" id="PF07690">
    <property type="entry name" value="MFS_1"/>
    <property type="match status" value="1"/>
</dbReference>
<gene>
    <name evidence="9" type="ORF">CEP68_06830</name>
    <name evidence="10" type="ORF">NJD11_10825</name>
</gene>
<dbReference type="KEGG" id="bvc:CEP68_06830"/>
<dbReference type="RefSeq" id="WP_066628184.1">
    <property type="nucleotide sequence ID" value="NZ_CP022048.2"/>
</dbReference>
<feature type="domain" description="Major facilitator superfamily (MFS) profile" evidence="8">
    <location>
        <begin position="32"/>
        <end position="500"/>
    </location>
</feature>
<feature type="transmembrane region" description="Helical" evidence="7">
    <location>
        <begin position="380"/>
        <end position="402"/>
    </location>
</feature>
<evidence type="ECO:0000313" key="11">
    <source>
        <dbReference type="Proteomes" id="UP000197050"/>
    </source>
</evidence>
<dbReference type="CDD" id="cd17321">
    <property type="entry name" value="MFS_MMR_MDR_like"/>
    <property type="match status" value="1"/>
</dbReference>
<dbReference type="Proteomes" id="UP001272940">
    <property type="component" value="Unassembled WGS sequence"/>
</dbReference>
<feature type="transmembrane region" description="Helical" evidence="7">
    <location>
        <begin position="98"/>
        <end position="121"/>
    </location>
</feature>
<dbReference type="Proteomes" id="UP000197050">
    <property type="component" value="Chromosome"/>
</dbReference>
<keyword evidence="2" id="KW-0813">Transport</keyword>
<feature type="transmembrane region" description="Helical" evidence="7">
    <location>
        <begin position="242"/>
        <end position="266"/>
    </location>
</feature>
<dbReference type="EMBL" id="CP022048">
    <property type="protein sequence ID" value="ASE39241.1"/>
    <property type="molecule type" value="Genomic_DNA"/>
</dbReference>
<dbReference type="PANTHER" id="PTHR42718:SF42">
    <property type="entry name" value="EXPORT PROTEIN"/>
    <property type="match status" value="1"/>
</dbReference>
<comment type="subcellular location">
    <subcellularLocation>
        <location evidence="1">Cell membrane</location>
        <topology evidence="1">Multi-pass membrane protein</topology>
    </subcellularLocation>
</comment>
<feature type="transmembrane region" description="Helical" evidence="7">
    <location>
        <begin position="31"/>
        <end position="54"/>
    </location>
</feature>
<protein>
    <submittedName>
        <fullName evidence="9 10">MFS transporter</fullName>
    </submittedName>
</protein>
<evidence type="ECO:0000256" key="2">
    <source>
        <dbReference type="ARBA" id="ARBA00022448"/>
    </source>
</evidence>
<dbReference type="Gene3D" id="1.20.1250.20">
    <property type="entry name" value="MFS general substrate transporter like domains"/>
    <property type="match status" value="1"/>
</dbReference>
<dbReference type="PANTHER" id="PTHR42718">
    <property type="entry name" value="MAJOR FACILITATOR SUPERFAMILY MULTIDRUG TRANSPORTER MFSC"/>
    <property type="match status" value="1"/>
</dbReference>
<feature type="transmembrane region" description="Helical" evidence="7">
    <location>
        <begin position="423"/>
        <end position="444"/>
    </location>
</feature>
<dbReference type="GeneID" id="34013627"/>